<sequence length="171" mass="17610">MSLLTYLETPYTNIFIANKNMSLLATAAILIVAIILLIVTFIFATDALWQLGISNLFKSVEEVFEGKNQGTSSTDYLIYAMIISGFLLVVFILLIVVAIILVIVGAFTGVDEVVGVAGGAGVAAEGAVDVAGVEGAAAAEGAEGGSSFLSGFGNLLSGSVLSCSICNYNNQ</sequence>
<evidence type="ECO:0000256" key="1">
    <source>
        <dbReference type="SAM" id="Phobius"/>
    </source>
</evidence>
<feature type="transmembrane region" description="Helical" evidence="1">
    <location>
        <begin position="76"/>
        <end position="104"/>
    </location>
</feature>
<dbReference type="EMBL" id="BART01005884">
    <property type="protein sequence ID" value="GAG54812.1"/>
    <property type="molecule type" value="Genomic_DNA"/>
</dbReference>
<keyword evidence="1" id="KW-0472">Membrane</keyword>
<feature type="transmembrane region" description="Helical" evidence="1">
    <location>
        <begin position="21"/>
        <end position="44"/>
    </location>
</feature>
<gene>
    <name evidence="2" type="ORF">S01H4_13349</name>
</gene>
<dbReference type="AlphaFoldDB" id="X0Z8Y3"/>
<protein>
    <submittedName>
        <fullName evidence="2">Uncharacterized protein</fullName>
    </submittedName>
</protein>
<accession>X0Z8Y3</accession>
<keyword evidence="1" id="KW-0812">Transmembrane</keyword>
<reference evidence="2" key="1">
    <citation type="journal article" date="2014" name="Front. Microbiol.">
        <title>High frequency of phylogenetically diverse reductive dehalogenase-homologous genes in deep subseafloor sedimentary metagenomes.</title>
        <authorList>
            <person name="Kawai M."/>
            <person name="Futagami T."/>
            <person name="Toyoda A."/>
            <person name="Takaki Y."/>
            <person name="Nishi S."/>
            <person name="Hori S."/>
            <person name="Arai W."/>
            <person name="Tsubouchi T."/>
            <person name="Morono Y."/>
            <person name="Uchiyama I."/>
            <person name="Ito T."/>
            <person name="Fujiyama A."/>
            <person name="Inagaki F."/>
            <person name="Takami H."/>
        </authorList>
    </citation>
    <scope>NUCLEOTIDE SEQUENCE</scope>
    <source>
        <strain evidence="2">Expedition CK06-06</strain>
    </source>
</reference>
<keyword evidence="1" id="KW-1133">Transmembrane helix</keyword>
<organism evidence="2">
    <name type="scientific">marine sediment metagenome</name>
    <dbReference type="NCBI Taxonomy" id="412755"/>
    <lineage>
        <taxon>unclassified sequences</taxon>
        <taxon>metagenomes</taxon>
        <taxon>ecological metagenomes</taxon>
    </lineage>
</organism>
<evidence type="ECO:0000313" key="2">
    <source>
        <dbReference type="EMBL" id="GAG54812.1"/>
    </source>
</evidence>
<proteinExistence type="predicted"/>
<name>X0Z8Y3_9ZZZZ</name>
<comment type="caution">
    <text evidence="2">The sequence shown here is derived from an EMBL/GenBank/DDBJ whole genome shotgun (WGS) entry which is preliminary data.</text>
</comment>